<dbReference type="PANTHER" id="PTHR36932:SF1">
    <property type="entry name" value="CAPSULAR POLYSACCHARIDE BIOSYNTHESIS PROTEIN"/>
    <property type="match status" value="1"/>
</dbReference>
<gene>
    <name evidence="1" type="ORF">QQ020_02925</name>
</gene>
<dbReference type="InterPro" id="IPR053158">
    <property type="entry name" value="CapK_Type1_Caps_Biosynth"/>
</dbReference>
<dbReference type="GO" id="GO:0016874">
    <property type="term" value="F:ligase activity"/>
    <property type="evidence" value="ECO:0007669"/>
    <property type="project" value="UniProtKB-KW"/>
</dbReference>
<sequence>MNIFELTLKLQGFKLGKAEKFLKSIIDLSPPALYEWQEKKKWEIFNHHYNNNPFYKGIVGSTKPQKWEDLPVLNKRDLQNPIEEMMAEGYNRKNVYLSNTSGSSGHPFFFAKDKFSHALAWALIKHRFSQHGVRLNSSQVRFYGIPLNKKSYLAEKLKDRLSNRIRFQVFDLSEKVLEGFVNTFRQNKIEYIYGYTSSIAYFARFLKEKGIVLKDICPSLKVCIVTSELCTDEDKALIAEAFGIKVAIEYGSSELSVLGFEFPSGDMICSDEITFFENVTEPDGTTRLLCTSLFNKAFPLIRYSIGDSVDFDVNANGRKIISRINGRVNDFVKLPSGKVAAGFTFYYVSRSILESTGCLREFVVRQTRLDTFVLDVVATEKLSKEEIEDIHQKMAMYLEPGLNIEINYVDKIARKANGKIQHFFSELEA</sequence>
<organism evidence="1 2">
    <name type="scientific">Agaribacillus aureus</name>
    <dbReference type="NCBI Taxonomy" id="3051825"/>
    <lineage>
        <taxon>Bacteria</taxon>
        <taxon>Pseudomonadati</taxon>
        <taxon>Bacteroidota</taxon>
        <taxon>Cytophagia</taxon>
        <taxon>Cytophagales</taxon>
        <taxon>Splendidivirgaceae</taxon>
        <taxon>Agaribacillus</taxon>
    </lineage>
</organism>
<dbReference type="Proteomes" id="UP001172083">
    <property type="component" value="Unassembled WGS sequence"/>
</dbReference>
<dbReference type="PANTHER" id="PTHR36932">
    <property type="entry name" value="CAPSULAR POLYSACCHARIDE BIOSYNTHESIS PROTEIN"/>
    <property type="match status" value="1"/>
</dbReference>
<protein>
    <submittedName>
        <fullName evidence="1">Phenylacetate--CoA ligase family protein</fullName>
    </submittedName>
</protein>
<evidence type="ECO:0000313" key="1">
    <source>
        <dbReference type="EMBL" id="MDN5210978.1"/>
    </source>
</evidence>
<dbReference type="RefSeq" id="WP_346756314.1">
    <property type="nucleotide sequence ID" value="NZ_JAUJEB010000001.1"/>
</dbReference>
<dbReference type="Gene3D" id="3.40.50.12780">
    <property type="entry name" value="N-terminal domain of ligase-like"/>
    <property type="match status" value="1"/>
</dbReference>
<dbReference type="EMBL" id="JAUJEB010000001">
    <property type="protein sequence ID" value="MDN5210978.1"/>
    <property type="molecule type" value="Genomic_DNA"/>
</dbReference>
<accession>A0ABT8L412</accession>
<proteinExistence type="predicted"/>
<evidence type="ECO:0000313" key="2">
    <source>
        <dbReference type="Proteomes" id="UP001172083"/>
    </source>
</evidence>
<dbReference type="InterPro" id="IPR042099">
    <property type="entry name" value="ANL_N_sf"/>
</dbReference>
<dbReference type="SUPFAM" id="SSF56801">
    <property type="entry name" value="Acetyl-CoA synthetase-like"/>
    <property type="match status" value="1"/>
</dbReference>
<keyword evidence="2" id="KW-1185">Reference proteome</keyword>
<keyword evidence="1" id="KW-0436">Ligase</keyword>
<reference evidence="1" key="1">
    <citation type="submission" date="2023-06" db="EMBL/GenBank/DDBJ databases">
        <title>Genomic of Agaribacillus aureum.</title>
        <authorList>
            <person name="Wang G."/>
        </authorList>
    </citation>
    <scope>NUCLEOTIDE SEQUENCE</scope>
    <source>
        <strain evidence="1">BMA12</strain>
    </source>
</reference>
<name>A0ABT8L412_9BACT</name>
<comment type="caution">
    <text evidence="1">The sequence shown here is derived from an EMBL/GenBank/DDBJ whole genome shotgun (WGS) entry which is preliminary data.</text>
</comment>